<feature type="domain" description="Methyl-accepting transducer" evidence="6">
    <location>
        <begin position="250"/>
        <end position="479"/>
    </location>
</feature>
<evidence type="ECO:0000256" key="2">
    <source>
        <dbReference type="ARBA" id="ARBA00029447"/>
    </source>
</evidence>
<reference evidence="7" key="1">
    <citation type="journal article" date="2020" name="mSystems">
        <title>Genome- and Community-Level Interaction Insights into Carbon Utilization and Element Cycling Functions of Hydrothermarchaeota in Hydrothermal Sediment.</title>
        <authorList>
            <person name="Zhou Z."/>
            <person name="Liu Y."/>
            <person name="Xu W."/>
            <person name="Pan J."/>
            <person name="Luo Z.H."/>
            <person name="Li M."/>
        </authorList>
    </citation>
    <scope>NUCLEOTIDE SEQUENCE [LARGE SCALE GENOMIC DNA]</scope>
    <source>
        <strain evidence="7">SpSt-605</strain>
    </source>
</reference>
<keyword evidence="5" id="KW-0812">Transmembrane</keyword>
<gene>
    <name evidence="7" type="ORF">ENT73_03660</name>
</gene>
<dbReference type="GO" id="GO:0004888">
    <property type="term" value="F:transmembrane signaling receptor activity"/>
    <property type="evidence" value="ECO:0007669"/>
    <property type="project" value="InterPro"/>
</dbReference>
<evidence type="ECO:0000259" key="6">
    <source>
        <dbReference type="PROSITE" id="PS50111"/>
    </source>
</evidence>
<dbReference type="PRINTS" id="PR00260">
    <property type="entry name" value="CHEMTRNSDUCR"/>
</dbReference>
<protein>
    <recommendedName>
        <fullName evidence="6">Methyl-accepting transducer domain-containing protein</fullName>
    </recommendedName>
</protein>
<dbReference type="SMART" id="SM00283">
    <property type="entry name" value="MA"/>
    <property type="match status" value="1"/>
</dbReference>
<dbReference type="EMBL" id="DSZU01000063">
    <property type="protein sequence ID" value="HGV55165.1"/>
    <property type="molecule type" value="Genomic_DNA"/>
</dbReference>
<dbReference type="GO" id="GO:0007165">
    <property type="term" value="P:signal transduction"/>
    <property type="evidence" value="ECO:0007669"/>
    <property type="project" value="UniProtKB-KW"/>
</dbReference>
<dbReference type="GO" id="GO:0006935">
    <property type="term" value="P:chemotaxis"/>
    <property type="evidence" value="ECO:0007669"/>
    <property type="project" value="InterPro"/>
</dbReference>
<sequence>MRKSIIARLFLTFIPIFIALLVIFFYFLYEVNQLRSFGVLINQAGILSLSTQAYLKDAHFFCEIKQKSSLYAEKIKKSKNNVKEAFSYLKEGKGNSKNVKSLADEKALDLLKEVDKGYEEFLDKMDRYISTCEEELVLKIDEEVERLLTKSMELTNYLASISQSEMNKMLLSLIILFLLISTLLVLALIFTYKSVRNSLKEINKVIKNLEKGNFKEVNVSSVFDDFKPIVLSLNNLSMTFEKTLAGMNTANKVIVDTIKNQKESINEISPLALQIDSLVDKVDESGKELTEAIALIEQSTEEMKSAISEISQNTLATAERSKLVRASAEETQETVLSLEKAMHQIRDITEIIRGIAEQTNLLALNASIEAARAGEAGKGFAVVANEVKELAKKVSDFTGDIERIMEELSQQVKNAVEKVEITKEMVDEVEKASTTIAGAVEEQTAVTNSIVESALQTKERSFSLISEIEDLRKVSEKLKRVLAEFQAECRVLEEITLTYQIIGELYVFEERAITDETLKNLDLNSLINLAILGHVNWKMQFLSSAIRGRVPQVERDHRKCLLGRSMEYLRMKLAHTSLAGLLDKLEEPHAKMHQLVERFEREVNLKDIEDILKFIDKEVLPTFAEVMGYFKELKKG</sequence>
<dbReference type="PANTHER" id="PTHR32089:SF112">
    <property type="entry name" value="LYSOZYME-LIKE PROTEIN-RELATED"/>
    <property type="match status" value="1"/>
</dbReference>
<accession>A0A832LXF4</accession>
<organism evidence="7">
    <name type="scientific">Caldimicrobium thiodismutans</name>
    <dbReference type="NCBI Taxonomy" id="1653476"/>
    <lineage>
        <taxon>Bacteria</taxon>
        <taxon>Pseudomonadati</taxon>
        <taxon>Thermodesulfobacteriota</taxon>
        <taxon>Thermodesulfobacteria</taxon>
        <taxon>Thermodesulfobacteriales</taxon>
        <taxon>Thermodesulfobacteriaceae</taxon>
        <taxon>Caldimicrobium</taxon>
    </lineage>
</organism>
<comment type="similarity">
    <text evidence="2">Belongs to the methyl-accepting chemotaxis (MCP) protein family.</text>
</comment>
<keyword evidence="5" id="KW-0472">Membrane</keyword>
<evidence type="ECO:0000256" key="3">
    <source>
        <dbReference type="PROSITE-ProRule" id="PRU00284"/>
    </source>
</evidence>
<feature type="transmembrane region" description="Helical" evidence="5">
    <location>
        <begin position="6"/>
        <end position="29"/>
    </location>
</feature>
<dbReference type="Gene3D" id="1.20.120.30">
    <property type="entry name" value="Aspartate receptor, ligand-binding domain"/>
    <property type="match status" value="1"/>
</dbReference>
<keyword evidence="5" id="KW-1133">Transmembrane helix</keyword>
<dbReference type="InterPro" id="IPR004090">
    <property type="entry name" value="Chemotax_Me-accpt_rcpt"/>
</dbReference>
<keyword evidence="1 3" id="KW-0807">Transducer</keyword>
<dbReference type="SUPFAM" id="SSF58104">
    <property type="entry name" value="Methyl-accepting chemotaxis protein (MCP) signaling domain"/>
    <property type="match status" value="1"/>
</dbReference>
<evidence type="ECO:0000313" key="7">
    <source>
        <dbReference type="EMBL" id="HGV55165.1"/>
    </source>
</evidence>
<keyword evidence="4" id="KW-0175">Coiled coil</keyword>
<feature type="transmembrane region" description="Helical" evidence="5">
    <location>
        <begin position="170"/>
        <end position="192"/>
    </location>
</feature>
<dbReference type="Pfam" id="PF00015">
    <property type="entry name" value="MCPsignal"/>
    <property type="match status" value="1"/>
</dbReference>
<dbReference type="PROSITE" id="PS50111">
    <property type="entry name" value="CHEMOTAXIS_TRANSDUC_2"/>
    <property type="match status" value="1"/>
</dbReference>
<evidence type="ECO:0000256" key="4">
    <source>
        <dbReference type="SAM" id="Coils"/>
    </source>
</evidence>
<feature type="coiled-coil region" evidence="4">
    <location>
        <begin position="468"/>
        <end position="495"/>
    </location>
</feature>
<dbReference type="Gene3D" id="1.10.287.950">
    <property type="entry name" value="Methyl-accepting chemotaxis protein"/>
    <property type="match status" value="1"/>
</dbReference>
<comment type="caution">
    <text evidence="7">The sequence shown here is derived from an EMBL/GenBank/DDBJ whole genome shotgun (WGS) entry which is preliminary data.</text>
</comment>
<dbReference type="GO" id="GO:0016020">
    <property type="term" value="C:membrane"/>
    <property type="evidence" value="ECO:0007669"/>
    <property type="project" value="InterPro"/>
</dbReference>
<evidence type="ECO:0000256" key="1">
    <source>
        <dbReference type="ARBA" id="ARBA00023224"/>
    </source>
</evidence>
<feature type="coiled-coil region" evidence="4">
    <location>
        <begin position="387"/>
        <end position="432"/>
    </location>
</feature>
<dbReference type="InterPro" id="IPR004089">
    <property type="entry name" value="MCPsignal_dom"/>
</dbReference>
<name>A0A832LXF4_9BACT</name>
<dbReference type="PANTHER" id="PTHR32089">
    <property type="entry name" value="METHYL-ACCEPTING CHEMOTAXIS PROTEIN MCPB"/>
    <property type="match status" value="1"/>
</dbReference>
<proteinExistence type="inferred from homology"/>
<dbReference type="AlphaFoldDB" id="A0A832LXF4"/>
<evidence type="ECO:0000256" key="5">
    <source>
        <dbReference type="SAM" id="Phobius"/>
    </source>
</evidence>